<dbReference type="AlphaFoldDB" id="A0A7X6KTE2"/>
<evidence type="ECO:0000256" key="3">
    <source>
        <dbReference type="ARBA" id="ARBA00022729"/>
    </source>
</evidence>
<dbReference type="PANTHER" id="PTHR30632">
    <property type="entry name" value="MOLYBDATE-BINDING PERIPLASMIC PROTEIN"/>
    <property type="match status" value="1"/>
</dbReference>
<dbReference type="SUPFAM" id="SSF53850">
    <property type="entry name" value="Periplasmic binding protein-like II"/>
    <property type="match status" value="1"/>
</dbReference>
<dbReference type="RefSeq" id="WP_168628718.1">
    <property type="nucleotide sequence ID" value="NZ_BONL01000009.1"/>
</dbReference>
<feature type="binding site" evidence="4">
    <location>
        <position position="173"/>
    </location>
    <ligand>
        <name>molybdate</name>
        <dbReference type="ChEBI" id="CHEBI:36264"/>
    </ligand>
</feature>
<feature type="binding site" evidence="4">
    <location>
        <position position="73"/>
    </location>
    <ligand>
        <name>molybdate</name>
        <dbReference type="ChEBI" id="CHEBI:36264"/>
    </ligand>
</feature>
<organism evidence="5 6">
    <name type="scientific">Cellulomonas denverensis</name>
    <dbReference type="NCBI Taxonomy" id="264297"/>
    <lineage>
        <taxon>Bacteria</taxon>
        <taxon>Bacillati</taxon>
        <taxon>Actinomycetota</taxon>
        <taxon>Actinomycetes</taxon>
        <taxon>Micrococcales</taxon>
        <taxon>Cellulomonadaceae</taxon>
        <taxon>Cellulomonas</taxon>
    </lineage>
</organism>
<evidence type="ECO:0000256" key="1">
    <source>
        <dbReference type="ARBA" id="ARBA00009175"/>
    </source>
</evidence>
<keyword evidence="6" id="KW-1185">Reference proteome</keyword>
<comment type="caution">
    <text evidence="5">The sequence shown here is derived from an EMBL/GenBank/DDBJ whole genome shotgun (WGS) entry which is preliminary data.</text>
</comment>
<evidence type="ECO:0000256" key="2">
    <source>
        <dbReference type="ARBA" id="ARBA00022723"/>
    </source>
</evidence>
<evidence type="ECO:0000313" key="6">
    <source>
        <dbReference type="Proteomes" id="UP000581206"/>
    </source>
</evidence>
<dbReference type="PROSITE" id="PS51257">
    <property type="entry name" value="PROKAR_LIPOPROTEIN"/>
    <property type="match status" value="1"/>
</dbReference>
<dbReference type="PIRSF" id="PIRSF004846">
    <property type="entry name" value="ModA"/>
    <property type="match status" value="1"/>
</dbReference>
<feature type="binding site" evidence="4">
    <location>
        <position position="45"/>
    </location>
    <ligand>
        <name>molybdate</name>
        <dbReference type="ChEBI" id="CHEBI:36264"/>
    </ligand>
</feature>
<dbReference type="Pfam" id="PF13531">
    <property type="entry name" value="SBP_bac_11"/>
    <property type="match status" value="1"/>
</dbReference>
<feature type="binding site" evidence="4">
    <location>
        <position position="191"/>
    </location>
    <ligand>
        <name>molybdate</name>
        <dbReference type="ChEBI" id="CHEBI:36264"/>
    </ligand>
</feature>
<dbReference type="GO" id="GO:0015689">
    <property type="term" value="P:molybdate ion transport"/>
    <property type="evidence" value="ECO:0007669"/>
    <property type="project" value="InterPro"/>
</dbReference>
<dbReference type="EMBL" id="JAAXOX010000001">
    <property type="protein sequence ID" value="NKY21658.1"/>
    <property type="molecule type" value="Genomic_DNA"/>
</dbReference>
<protein>
    <submittedName>
        <fullName evidence="5">Molybdate ABC transporter substrate-binding protein</fullName>
    </submittedName>
</protein>
<dbReference type="Proteomes" id="UP000581206">
    <property type="component" value="Unassembled WGS sequence"/>
</dbReference>
<accession>A0A7X6KTE2</accession>
<gene>
    <name evidence="5" type="primary">modA</name>
    <name evidence="5" type="ORF">HGA03_03155</name>
</gene>
<dbReference type="InterPro" id="IPR005950">
    <property type="entry name" value="ModA"/>
</dbReference>
<dbReference type="GO" id="GO:0046872">
    <property type="term" value="F:metal ion binding"/>
    <property type="evidence" value="ECO:0007669"/>
    <property type="project" value="UniProtKB-KW"/>
</dbReference>
<evidence type="ECO:0000313" key="5">
    <source>
        <dbReference type="EMBL" id="NKY21658.1"/>
    </source>
</evidence>
<dbReference type="PANTHER" id="PTHR30632:SF0">
    <property type="entry name" value="SULFATE-BINDING PROTEIN"/>
    <property type="match status" value="1"/>
</dbReference>
<keyword evidence="4" id="KW-0500">Molybdenum</keyword>
<evidence type="ECO:0000256" key="4">
    <source>
        <dbReference type="PIRSR" id="PIRSR004846-1"/>
    </source>
</evidence>
<keyword evidence="3" id="KW-0732">Signal</keyword>
<proteinExistence type="inferred from homology"/>
<reference evidence="5 6" key="1">
    <citation type="submission" date="2020-04" db="EMBL/GenBank/DDBJ databases">
        <title>MicrobeNet Type strains.</title>
        <authorList>
            <person name="Nicholson A.C."/>
        </authorList>
    </citation>
    <scope>NUCLEOTIDE SEQUENCE [LARGE SCALE GENOMIC DNA]</scope>
    <source>
        <strain evidence="5 6">ATCC BAA-788</strain>
    </source>
</reference>
<name>A0A7X6KTE2_9CELL</name>
<dbReference type="InterPro" id="IPR050682">
    <property type="entry name" value="ModA/WtpA"/>
</dbReference>
<dbReference type="GO" id="GO:0030973">
    <property type="term" value="F:molybdate ion binding"/>
    <property type="evidence" value="ECO:0007669"/>
    <property type="project" value="TreeGrafter"/>
</dbReference>
<sequence length="255" mass="25785">MHPARSTLAVLGIVAVLTGCSGDPSAPSTSADDLTGTLTVYAAASLQDTFEELGELFEQEHPGVTVTFNFGASSTLAQQIDAGAPVDVLATANTSTMESVSGLTESPEVFARNSLQIVVPAGNPGGVTGLADFADPELTLALCAEDVPCGSAAIAAFEAAGITPVPDTYEKDVTATLTKAVLGEVDAALVYRTDVLSAGDAVQGIDFPEAGAARNDYPIAVLADAPQPEAARAFVDLVLSETGQQVLADAGFDGP</sequence>
<dbReference type="Gene3D" id="3.40.190.10">
    <property type="entry name" value="Periplasmic binding protein-like II"/>
    <property type="match status" value="2"/>
</dbReference>
<dbReference type="NCBIfam" id="TIGR01256">
    <property type="entry name" value="modA"/>
    <property type="match status" value="1"/>
</dbReference>
<keyword evidence="2 4" id="KW-0479">Metal-binding</keyword>
<comment type="similarity">
    <text evidence="1">Belongs to the bacterial solute-binding protein ModA family.</text>
</comment>